<sequence length="100" mass="11639">MKIDHTHHIHNVNPYQNRYERPAMQEQMKADGHDRVDISPEARKLQTANPIESARADKIETLKNQIDNGQYRINHRGVAEKFMAYWQSIGGIRNDDSGNR</sequence>
<dbReference type="EMBL" id="JBHSFW010000002">
    <property type="protein sequence ID" value="MFC4618545.1"/>
    <property type="molecule type" value="Genomic_DNA"/>
</dbReference>
<name>A0ABV9GPG7_9BACL</name>
<dbReference type="RefSeq" id="WP_376845592.1">
    <property type="nucleotide sequence ID" value="NZ_JBHSFW010000002.1"/>
</dbReference>
<evidence type="ECO:0000313" key="8">
    <source>
        <dbReference type="EMBL" id="MFC4618545.1"/>
    </source>
</evidence>
<evidence type="ECO:0000256" key="6">
    <source>
        <dbReference type="ARBA" id="ARBA00023163"/>
    </source>
</evidence>
<keyword evidence="3" id="KW-0678">Repressor</keyword>
<accession>A0ABV9GPG7</accession>
<dbReference type="Pfam" id="PF04316">
    <property type="entry name" value="FlgM"/>
    <property type="match status" value="1"/>
</dbReference>
<organism evidence="8 9">
    <name type="scientific">Camelliibacillus cellulosilyticus</name>
    <dbReference type="NCBI Taxonomy" id="2174486"/>
    <lineage>
        <taxon>Bacteria</taxon>
        <taxon>Bacillati</taxon>
        <taxon>Bacillota</taxon>
        <taxon>Bacilli</taxon>
        <taxon>Bacillales</taxon>
        <taxon>Sporolactobacillaceae</taxon>
        <taxon>Camelliibacillus</taxon>
    </lineage>
</organism>
<comment type="caution">
    <text evidence="8">The sequence shown here is derived from an EMBL/GenBank/DDBJ whole genome shotgun (WGS) entry which is preliminary data.</text>
</comment>
<feature type="domain" description="Anti-sigma-28 factor FlgM C-terminal" evidence="7">
    <location>
        <begin position="34"/>
        <end position="83"/>
    </location>
</feature>
<dbReference type="NCBIfam" id="TIGR03824">
    <property type="entry name" value="FlgM_jcvi"/>
    <property type="match status" value="1"/>
</dbReference>
<keyword evidence="9" id="KW-1185">Reference proteome</keyword>
<dbReference type="InterPro" id="IPR031316">
    <property type="entry name" value="FlgM_C"/>
</dbReference>
<evidence type="ECO:0000259" key="7">
    <source>
        <dbReference type="Pfam" id="PF04316"/>
    </source>
</evidence>
<protein>
    <recommendedName>
        <fullName evidence="2">Negative regulator of flagellin synthesis</fullName>
    </recommendedName>
</protein>
<gene>
    <name evidence="8" type="primary">flgM</name>
    <name evidence="8" type="ORF">ACFO4N_07325</name>
</gene>
<keyword evidence="8" id="KW-0969">Cilium</keyword>
<reference evidence="9" key="1">
    <citation type="journal article" date="2019" name="Int. J. Syst. Evol. Microbiol.">
        <title>The Global Catalogue of Microorganisms (GCM) 10K type strain sequencing project: providing services to taxonomists for standard genome sequencing and annotation.</title>
        <authorList>
            <consortium name="The Broad Institute Genomics Platform"/>
            <consortium name="The Broad Institute Genome Sequencing Center for Infectious Disease"/>
            <person name="Wu L."/>
            <person name="Ma J."/>
        </authorList>
    </citation>
    <scope>NUCLEOTIDE SEQUENCE [LARGE SCALE GENOMIC DNA]</scope>
    <source>
        <strain evidence="9">CGMCC 1.16306</strain>
    </source>
</reference>
<dbReference type="InterPro" id="IPR007412">
    <property type="entry name" value="FlgM"/>
</dbReference>
<evidence type="ECO:0000256" key="5">
    <source>
        <dbReference type="ARBA" id="ARBA00023015"/>
    </source>
</evidence>
<dbReference type="InterPro" id="IPR035890">
    <property type="entry name" value="Anti-sigma-28_factor_FlgM_sf"/>
</dbReference>
<evidence type="ECO:0000256" key="1">
    <source>
        <dbReference type="ARBA" id="ARBA00005322"/>
    </source>
</evidence>
<dbReference type="Proteomes" id="UP001596022">
    <property type="component" value="Unassembled WGS sequence"/>
</dbReference>
<evidence type="ECO:0000256" key="4">
    <source>
        <dbReference type="ARBA" id="ARBA00022795"/>
    </source>
</evidence>
<keyword evidence="6" id="KW-0804">Transcription</keyword>
<evidence type="ECO:0000313" key="9">
    <source>
        <dbReference type="Proteomes" id="UP001596022"/>
    </source>
</evidence>
<proteinExistence type="inferred from homology"/>
<dbReference type="SUPFAM" id="SSF101498">
    <property type="entry name" value="Anti-sigma factor FlgM"/>
    <property type="match status" value="1"/>
</dbReference>
<evidence type="ECO:0000256" key="2">
    <source>
        <dbReference type="ARBA" id="ARBA00017823"/>
    </source>
</evidence>
<keyword evidence="5" id="KW-0805">Transcription regulation</keyword>
<keyword evidence="8" id="KW-0966">Cell projection</keyword>
<evidence type="ECO:0000256" key="3">
    <source>
        <dbReference type="ARBA" id="ARBA00022491"/>
    </source>
</evidence>
<keyword evidence="8" id="KW-0282">Flagellum</keyword>
<comment type="similarity">
    <text evidence="1">Belongs to the FlgM family.</text>
</comment>
<keyword evidence="4" id="KW-1005">Bacterial flagellum biogenesis</keyword>